<dbReference type="RefSeq" id="WP_050375813.1">
    <property type="nucleotide sequence ID" value="NZ_KQ257835.1"/>
</dbReference>
<dbReference type="Gene3D" id="3.40.50.720">
    <property type="entry name" value="NAD(P)-binding Rossmann-like Domain"/>
    <property type="match status" value="1"/>
</dbReference>
<reference evidence="6" key="1">
    <citation type="submission" date="2014-07" db="EMBL/GenBank/DDBJ databases">
        <title>Genome sequencing of plant-pathogenic Streptomyces species.</title>
        <authorList>
            <person name="Harrison J."/>
            <person name="Sapp M."/>
            <person name="Thwaites R."/>
            <person name="Studholme D.J."/>
        </authorList>
    </citation>
    <scope>NUCLEOTIDE SEQUENCE [LARGE SCALE GENOMIC DNA]</scope>
    <source>
        <strain evidence="6">NCPPB 4445</strain>
    </source>
</reference>
<feature type="domain" description="Ketoreductase" evidence="4">
    <location>
        <begin position="2"/>
        <end position="177"/>
    </location>
</feature>
<proteinExistence type="inferred from homology"/>
<evidence type="ECO:0000313" key="5">
    <source>
        <dbReference type="EMBL" id="KND23374.1"/>
    </source>
</evidence>
<evidence type="ECO:0000313" key="6">
    <source>
        <dbReference type="Proteomes" id="UP000037151"/>
    </source>
</evidence>
<accession>A0A0L0JD23</accession>
<evidence type="ECO:0000256" key="2">
    <source>
        <dbReference type="ARBA" id="ARBA00023002"/>
    </source>
</evidence>
<dbReference type="InterPro" id="IPR057326">
    <property type="entry name" value="KR_dom"/>
</dbReference>
<evidence type="ECO:0000256" key="3">
    <source>
        <dbReference type="RuleBase" id="RU000363"/>
    </source>
</evidence>
<dbReference type="PANTHER" id="PTHR43115">
    <property type="entry name" value="DEHYDROGENASE/REDUCTASE SDR FAMILY MEMBER 11"/>
    <property type="match status" value="1"/>
</dbReference>
<protein>
    <submittedName>
        <fullName evidence="5">Oxidoreductase</fullName>
    </submittedName>
</protein>
<dbReference type="InterPro" id="IPR002347">
    <property type="entry name" value="SDR_fam"/>
</dbReference>
<evidence type="ECO:0000256" key="1">
    <source>
        <dbReference type="ARBA" id="ARBA00006484"/>
    </source>
</evidence>
<comment type="caution">
    <text evidence="5">The sequence shown here is derived from an EMBL/GenBank/DDBJ whole genome shotgun (WGS) entry which is preliminary data.</text>
</comment>
<dbReference type="EMBL" id="JPPY01000262">
    <property type="protein sequence ID" value="KND23374.1"/>
    <property type="molecule type" value="Genomic_DNA"/>
</dbReference>
<dbReference type="FunFam" id="3.40.50.720:FF:000047">
    <property type="entry name" value="NADP-dependent L-serine/L-allo-threonine dehydrogenase"/>
    <property type="match status" value="1"/>
</dbReference>
<dbReference type="InterPro" id="IPR020904">
    <property type="entry name" value="Sc_DH/Rdtase_CS"/>
</dbReference>
<keyword evidence="2" id="KW-0560">Oxidoreductase</keyword>
<dbReference type="PROSITE" id="PS00061">
    <property type="entry name" value="ADH_SHORT"/>
    <property type="match status" value="1"/>
</dbReference>
<sequence>MKVVLVTGASSGIGEATARRLAADGHRVFLGARRVDRLETLGKEIGAAYRRLDVTSLEDVRGFVDAAREVYGRVDVVVNNAGVMPLSPLDALRVEEWDRMIDVNVRGVLHGIAAALPVMREQGGGHFVNVASVGAYEVSPTAAVYCATKFAVRAISEGLRQEVAGGVRVTLVSPGVTESELADGISDPVAREAMRAYRAVAMPAGAVAEAVAYAVGQPEGVDVNELVVRPRVVG</sequence>
<dbReference type="GO" id="GO:0016616">
    <property type="term" value="F:oxidoreductase activity, acting on the CH-OH group of donors, NAD or NADP as acceptor"/>
    <property type="evidence" value="ECO:0007669"/>
    <property type="project" value="UniProtKB-ARBA"/>
</dbReference>
<dbReference type="SUPFAM" id="SSF51735">
    <property type="entry name" value="NAD(P)-binding Rossmann-fold domains"/>
    <property type="match status" value="1"/>
</dbReference>
<dbReference type="AlphaFoldDB" id="A0A0L0JD23"/>
<name>A0A0L0JD23_9ACTN</name>
<dbReference type="SMART" id="SM00822">
    <property type="entry name" value="PKS_KR"/>
    <property type="match status" value="1"/>
</dbReference>
<dbReference type="PATRIC" id="fig|42234.21.peg.9252"/>
<dbReference type="PRINTS" id="PR00080">
    <property type="entry name" value="SDRFAMILY"/>
</dbReference>
<evidence type="ECO:0000259" key="4">
    <source>
        <dbReference type="SMART" id="SM00822"/>
    </source>
</evidence>
<dbReference type="PRINTS" id="PR00081">
    <property type="entry name" value="GDHRDH"/>
</dbReference>
<dbReference type="InterPro" id="IPR036291">
    <property type="entry name" value="NAD(P)-bd_dom_sf"/>
</dbReference>
<dbReference type="OrthoDB" id="9775296at2"/>
<gene>
    <name evidence="5" type="ORF">IQ63_45040</name>
</gene>
<dbReference type="Proteomes" id="UP000037151">
    <property type="component" value="Unassembled WGS sequence"/>
</dbReference>
<organism evidence="5 6">
    <name type="scientific">Streptomyces acidiscabies</name>
    <dbReference type="NCBI Taxonomy" id="42234"/>
    <lineage>
        <taxon>Bacteria</taxon>
        <taxon>Bacillati</taxon>
        <taxon>Actinomycetota</taxon>
        <taxon>Actinomycetes</taxon>
        <taxon>Kitasatosporales</taxon>
        <taxon>Streptomycetaceae</taxon>
        <taxon>Streptomyces</taxon>
    </lineage>
</organism>
<comment type="similarity">
    <text evidence="1 3">Belongs to the short-chain dehydrogenases/reductases (SDR) family.</text>
</comment>
<dbReference type="PANTHER" id="PTHR43115:SF4">
    <property type="entry name" value="DEHYDROGENASE_REDUCTASE SDR FAMILY MEMBER 11"/>
    <property type="match status" value="1"/>
</dbReference>
<dbReference type="Pfam" id="PF00106">
    <property type="entry name" value="adh_short"/>
    <property type="match status" value="1"/>
</dbReference>